<proteinExistence type="predicted"/>
<reference evidence="1 2" key="1">
    <citation type="submission" date="2019-08" db="EMBL/GenBank/DDBJ databases">
        <title>Whole genome of Aphis craccivora.</title>
        <authorList>
            <person name="Voronova N.V."/>
            <person name="Shulinski R.S."/>
            <person name="Bandarenka Y.V."/>
            <person name="Zhorov D.G."/>
            <person name="Warner D."/>
        </authorList>
    </citation>
    <scope>NUCLEOTIDE SEQUENCE [LARGE SCALE GENOMIC DNA]</scope>
    <source>
        <strain evidence="1">180601</strain>
        <tissue evidence="1">Whole Body</tissue>
    </source>
</reference>
<protein>
    <recommendedName>
        <fullName evidence="3">Craniofacial development protein 2-like</fullName>
    </recommendedName>
</protein>
<accession>A0A6G0YKU5</accession>
<dbReference type="AlphaFoldDB" id="A0A6G0YKU5"/>
<evidence type="ECO:0000313" key="2">
    <source>
        <dbReference type="Proteomes" id="UP000478052"/>
    </source>
</evidence>
<organism evidence="1 2">
    <name type="scientific">Aphis craccivora</name>
    <name type="common">Cowpea aphid</name>
    <dbReference type="NCBI Taxonomy" id="307492"/>
    <lineage>
        <taxon>Eukaryota</taxon>
        <taxon>Metazoa</taxon>
        <taxon>Ecdysozoa</taxon>
        <taxon>Arthropoda</taxon>
        <taxon>Hexapoda</taxon>
        <taxon>Insecta</taxon>
        <taxon>Pterygota</taxon>
        <taxon>Neoptera</taxon>
        <taxon>Paraneoptera</taxon>
        <taxon>Hemiptera</taxon>
        <taxon>Sternorrhyncha</taxon>
        <taxon>Aphidomorpha</taxon>
        <taxon>Aphidoidea</taxon>
        <taxon>Aphididae</taxon>
        <taxon>Aphidini</taxon>
        <taxon>Aphis</taxon>
        <taxon>Aphis</taxon>
    </lineage>
</organism>
<dbReference type="OrthoDB" id="6769374at2759"/>
<dbReference type="Proteomes" id="UP000478052">
    <property type="component" value="Unassembled WGS sequence"/>
</dbReference>
<dbReference type="EMBL" id="VUJU01003522">
    <property type="protein sequence ID" value="KAF0757632.1"/>
    <property type="molecule type" value="Genomic_DNA"/>
</dbReference>
<feature type="non-terminal residue" evidence="1">
    <location>
        <position position="121"/>
    </location>
</feature>
<keyword evidence="2" id="KW-1185">Reference proteome</keyword>
<gene>
    <name evidence="1" type="ORF">FWK35_00030247</name>
</gene>
<evidence type="ECO:0000313" key="1">
    <source>
        <dbReference type="EMBL" id="KAF0757632.1"/>
    </source>
</evidence>
<comment type="caution">
    <text evidence="1">The sequence shown here is derived from an EMBL/GenBank/DDBJ whole genome shotgun (WGS) entry which is preliminary data.</text>
</comment>
<name>A0A6G0YKU5_APHCR</name>
<sequence length="121" mass="13525">MLNQCHKCYGLCEPGAPSYGLTLISWPKPALQVWGLSDGSILVKKPYVVNLLTKPRIVDNNGILCGTRNGKLLETRFGTWNIRTLYKAGVLKNIVEEIEKYKVPIVAIQEIRWLGNGNVQS</sequence>
<evidence type="ECO:0008006" key="3">
    <source>
        <dbReference type="Google" id="ProtNLM"/>
    </source>
</evidence>